<evidence type="ECO:0000259" key="1">
    <source>
        <dbReference type="SMART" id="SM00871"/>
    </source>
</evidence>
<evidence type="ECO:0000313" key="2">
    <source>
        <dbReference type="EMBL" id="SHF78940.1"/>
    </source>
</evidence>
<proteinExistence type="predicted"/>
<dbReference type="InterPro" id="IPR029442">
    <property type="entry name" value="GyrI-like"/>
</dbReference>
<dbReference type="AlphaFoldDB" id="A0A1M5EIG4"/>
<gene>
    <name evidence="2" type="ORF">SAMN05444008_11257</name>
</gene>
<dbReference type="InterPro" id="IPR010499">
    <property type="entry name" value="AraC_E-bd"/>
</dbReference>
<keyword evidence="3" id="KW-1185">Reference proteome</keyword>
<dbReference type="SMART" id="SM00871">
    <property type="entry name" value="AraC_E_bind"/>
    <property type="match status" value="1"/>
</dbReference>
<dbReference type="InterPro" id="IPR011256">
    <property type="entry name" value="Reg_factor_effector_dom_sf"/>
</dbReference>
<name>A0A1M5EIG4_9BACT</name>
<dbReference type="STRING" id="1302690.BUE76_04185"/>
<dbReference type="Pfam" id="PF06445">
    <property type="entry name" value="GyrI-like"/>
    <property type="match status" value="1"/>
</dbReference>
<protein>
    <submittedName>
        <fullName evidence="2">AraC family transcriptional regulator</fullName>
    </submittedName>
</protein>
<dbReference type="EMBL" id="FQUO01000012">
    <property type="protein sequence ID" value="SHF78940.1"/>
    <property type="molecule type" value="Genomic_DNA"/>
</dbReference>
<organism evidence="2 3">
    <name type="scientific">Cnuella takakiae</name>
    <dbReference type="NCBI Taxonomy" id="1302690"/>
    <lineage>
        <taxon>Bacteria</taxon>
        <taxon>Pseudomonadati</taxon>
        <taxon>Bacteroidota</taxon>
        <taxon>Chitinophagia</taxon>
        <taxon>Chitinophagales</taxon>
        <taxon>Chitinophagaceae</taxon>
        <taxon>Cnuella</taxon>
    </lineage>
</organism>
<dbReference type="Gene3D" id="3.20.80.10">
    <property type="entry name" value="Regulatory factor, effector binding domain"/>
    <property type="match status" value="1"/>
</dbReference>
<feature type="domain" description="AraC effector-binding" evidence="1">
    <location>
        <begin position="33"/>
        <end position="190"/>
    </location>
</feature>
<evidence type="ECO:0000313" key="3">
    <source>
        <dbReference type="Proteomes" id="UP000184368"/>
    </source>
</evidence>
<dbReference type="SUPFAM" id="SSF55136">
    <property type="entry name" value="Probable bacterial effector-binding domain"/>
    <property type="match status" value="1"/>
</dbReference>
<dbReference type="Proteomes" id="UP000184368">
    <property type="component" value="Unassembled WGS sequence"/>
</dbReference>
<sequence length="193" mass="21554">MIATYGYQNAFISKQIFRGSFHGALFCIFHSSMKFRIENFPGLLLAGHHTVSSFAQDDTPALWRGFMPLRNSIAARIGTDLYNVQLYPCLPNSDAFDADTLFTRWAAVAVSRGGNLPESMSVLEMPAGIYAVFLHRGGPATAAQSFAFIYGQWLPSSGYILDDRPHFEVLGARYNNSHPDSEEEIWVPVRRRG</sequence>
<accession>A0A1M5EIG4</accession>
<reference evidence="2 3" key="1">
    <citation type="submission" date="2016-11" db="EMBL/GenBank/DDBJ databases">
        <authorList>
            <person name="Jaros S."/>
            <person name="Januszkiewicz K."/>
            <person name="Wedrychowicz H."/>
        </authorList>
    </citation>
    <scope>NUCLEOTIDE SEQUENCE [LARGE SCALE GENOMIC DNA]</scope>
    <source>
        <strain evidence="2 3">DSM 26897</strain>
    </source>
</reference>